<gene>
    <name evidence="3" type="ORF">FC78_GL001338</name>
</gene>
<protein>
    <recommendedName>
        <fullName evidence="2">YhaN AAA domain-containing protein</fullName>
    </recommendedName>
</protein>
<dbReference type="InterPro" id="IPR038734">
    <property type="entry name" value="YhaN_AAA"/>
</dbReference>
<dbReference type="RefSeq" id="WP_056951429.1">
    <property type="nucleotide sequence ID" value="NZ_AZDY01000035.1"/>
</dbReference>
<organism evidence="3 4">
    <name type="scientific">Companilactobacillus bobalius DSM 19674</name>
    <dbReference type="NCBI Taxonomy" id="1423788"/>
    <lineage>
        <taxon>Bacteria</taxon>
        <taxon>Bacillati</taxon>
        <taxon>Bacillota</taxon>
        <taxon>Bacilli</taxon>
        <taxon>Lactobacillales</taxon>
        <taxon>Lactobacillaceae</taxon>
        <taxon>Companilactobacillus</taxon>
        <taxon>Companilactobacillus bobalius</taxon>
    </lineage>
</organism>
<proteinExistence type="predicted"/>
<evidence type="ECO:0000313" key="3">
    <source>
        <dbReference type="EMBL" id="KRK83756.1"/>
    </source>
</evidence>
<feature type="coiled-coil region" evidence="1">
    <location>
        <begin position="496"/>
        <end position="536"/>
    </location>
</feature>
<name>A0A0R1KK78_9LACO</name>
<comment type="caution">
    <text evidence="3">The sequence shown here is derived from an EMBL/GenBank/DDBJ whole genome shotgun (WGS) entry which is preliminary data.</text>
</comment>
<dbReference type="STRING" id="1423788.FC78_GL001338"/>
<keyword evidence="1" id="KW-0175">Coiled coil</keyword>
<evidence type="ECO:0000259" key="2">
    <source>
        <dbReference type="Pfam" id="PF13514"/>
    </source>
</evidence>
<reference evidence="3 4" key="1">
    <citation type="journal article" date="2015" name="Genome Announc.">
        <title>Expanding the biotechnology potential of lactobacilli through comparative genomics of 213 strains and associated genera.</title>
        <authorList>
            <person name="Sun Z."/>
            <person name="Harris H.M."/>
            <person name="McCann A."/>
            <person name="Guo C."/>
            <person name="Argimon S."/>
            <person name="Zhang W."/>
            <person name="Yang X."/>
            <person name="Jeffery I.B."/>
            <person name="Cooney J.C."/>
            <person name="Kagawa T.F."/>
            <person name="Liu W."/>
            <person name="Song Y."/>
            <person name="Salvetti E."/>
            <person name="Wrobel A."/>
            <person name="Rasinkangas P."/>
            <person name="Parkhill J."/>
            <person name="Rea M.C."/>
            <person name="O'Sullivan O."/>
            <person name="Ritari J."/>
            <person name="Douillard F.P."/>
            <person name="Paul Ross R."/>
            <person name="Yang R."/>
            <person name="Briner A.E."/>
            <person name="Felis G.E."/>
            <person name="de Vos W.M."/>
            <person name="Barrangou R."/>
            <person name="Klaenhammer T.R."/>
            <person name="Caufield P.W."/>
            <person name="Cui Y."/>
            <person name="Zhang H."/>
            <person name="O'Toole P.W."/>
        </authorList>
    </citation>
    <scope>NUCLEOTIDE SEQUENCE [LARGE SCALE GENOMIC DNA]</scope>
    <source>
        <strain evidence="3 4">DSM 19674</strain>
    </source>
</reference>
<dbReference type="EMBL" id="AZDY01000035">
    <property type="protein sequence ID" value="KRK83756.1"/>
    <property type="molecule type" value="Genomic_DNA"/>
</dbReference>
<feature type="coiled-coil region" evidence="1">
    <location>
        <begin position="597"/>
        <end position="638"/>
    </location>
</feature>
<dbReference type="Proteomes" id="UP000051515">
    <property type="component" value="Unassembled WGS sequence"/>
</dbReference>
<dbReference type="InterPro" id="IPR027417">
    <property type="entry name" value="P-loop_NTPase"/>
</dbReference>
<feature type="domain" description="YhaN AAA" evidence="2">
    <location>
        <begin position="1"/>
        <end position="198"/>
    </location>
</feature>
<keyword evidence="4" id="KW-1185">Reference proteome</keyword>
<dbReference type="PATRIC" id="fig|1423788.3.peg.1374"/>
<dbReference type="Pfam" id="PF13514">
    <property type="entry name" value="AAA_27"/>
    <property type="match status" value="1"/>
</dbReference>
<dbReference type="AlphaFoldDB" id="A0A0R1KK78"/>
<dbReference type="PANTHER" id="PTHR41259">
    <property type="entry name" value="DOUBLE-STRAND BREAK REPAIR RAD50 ATPASE, PUTATIVE-RELATED"/>
    <property type="match status" value="1"/>
</dbReference>
<accession>A0A0R1KK78</accession>
<evidence type="ECO:0000256" key="1">
    <source>
        <dbReference type="SAM" id="Coils"/>
    </source>
</evidence>
<dbReference type="SUPFAM" id="SSF52540">
    <property type="entry name" value="P-loop containing nucleoside triphosphate hydrolases"/>
    <property type="match status" value="1"/>
</dbReference>
<evidence type="ECO:0000313" key="4">
    <source>
        <dbReference type="Proteomes" id="UP000051515"/>
    </source>
</evidence>
<dbReference type="Gene3D" id="3.40.50.300">
    <property type="entry name" value="P-loop containing nucleotide triphosphate hydrolases"/>
    <property type="match status" value="2"/>
</dbReference>
<dbReference type="PANTHER" id="PTHR41259:SF1">
    <property type="entry name" value="DOUBLE-STRAND BREAK REPAIR RAD50 ATPASE, PUTATIVE-RELATED"/>
    <property type="match status" value="1"/>
</dbReference>
<sequence>MKLVKAKIYGFGKWVDQEFDFQQDYQVIFGSNEAGKTTLLNFIKSILFGFASARGDNKYLQYKPKTSSQYGGELVFKADDNSSWTIRRVDGKGDGELTLFHDEQQVPESMLKEIIGSFTKDDFEHTHVFDDKNIFSIYGLDENQLETEIMSVGAVGSKEWLATADQMTISAENIYKRRGQKQPLIAKLKERDDLIEEKAEFENQQVAYQKVKDQSKQTQIEFDSNAELLKQVSERENFLRNLDKKWERFEELEKNKQPIGNNVQISNEDWEKFLTDNQELSTLQETTTTNRVAQLNNVEKQMLINYRANQKRMDYIRNQKFELQNLQFHRDDMKSKLLKVDTQVDQLFQNNPQLSEDMRPLSSEELDQINPQQHVKTNSLPLLICGIAIILAVVTGNPLKVIFAILAIGCGGWYFYQSHNLKSTQNMVNYDFLKQKGYQSLNRESIVNIQSTVIQLANYRSTQTSLSDGIKAIEVDLNKWHDILLELNILDKSYKNDNYNEQIEKYFTRLDQIKARADLNEQNQSETQEITDNRNQRLQEINAEISQIVDKYQLVSVERFVQMHTAQVKNQKVINQIKQDKAFLGDDLKRLQQYSNHDELIKELQQVVMRKEALTDKNNELSRQIGSLKEQMQQVLDNTQYQRVVDQLAQNKVDIIENYDEWLSKTLASKWIREMLNIATENRYPKMMQKATQYFALLTNNNYVKIDFHDNDIAVFSQSKNRFDVHELSQATTVQLYISLRLAFVTEIADLIKLPILIDDAFVDFDISRTENVFELIQKIAKDNQVIYVTANEPSSLPQDHILKLKGEA</sequence>